<dbReference type="EMBL" id="BARW01001288">
    <property type="protein sequence ID" value="GAI72671.1"/>
    <property type="molecule type" value="Genomic_DNA"/>
</dbReference>
<sequence>MCKIENVEILESTLNEIGYNKILLIVSSYFYKKVNNRRIYERLVREKRIIKAPALEDTDWYVIQMAKTLDFDILSNDKFRNYWNEFGEDWIRAKRKTFILFEGKIFIKL</sequence>
<protein>
    <recommendedName>
        <fullName evidence="1">RNase NYN domain-containing protein</fullName>
    </recommendedName>
</protein>
<feature type="domain" description="RNase NYN" evidence="1">
    <location>
        <begin position="3"/>
        <end position="100"/>
    </location>
</feature>
<proteinExistence type="predicted"/>
<comment type="caution">
    <text evidence="2">The sequence shown here is derived from an EMBL/GenBank/DDBJ whole genome shotgun (WGS) entry which is preliminary data.</text>
</comment>
<evidence type="ECO:0000259" key="1">
    <source>
        <dbReference type="Pfam" id="PF11977"/>
    </source>
</evidence>
<dbReference type="InterPro" id="IPR021869">
    <property type="entry name" value="RNase_Zc3h12_NYN"/>
</dbReference>
<dbReference type="Gene3D" id="3.40.50.11980">
    <property type="match status" value="1"/>
</dbReference>
<reference evidence="2" key="1">
    <citation type="journal article" date="2014" name="Front. Microbiol.">
        <title>High frequency of phylogenetically diverse reductive dehalogenase-homologous genes in deep subseafloor sedimentary metagenomes.</title>
        <authorList>
            <person name="Kawai M."/>
            <person name="Futagami T."/>
            <person name="Toyoda A."/>
            <person name="Takaki Y."/>
            <person name="Nishi S."/>
            <person name="Hori S."/>
            <person name="Arai W."/>
            <person name="Tsubouchi T."/>
            <person name="Morono Y."/>
            <person name="Uchiyama I."/>
            <person name="Ito T."/>
            <person name="Fujiyama A."/>
            <person name="Inagaki F."/>
            <person name="Takami H."/>
        </authorList>
    </citation>
    <scope>NUCLEOTIDE SEQUENCE</scope>
    <source>
        <strain evidence="2">Expedition CK06-06</strain>
    </source>
</reference>
<dbReference type="Pfam" id="PF11977">
    <property type="entry name" value="RNase_Zc3h12a"/>
    <property type="match status" value="1"/>
</dbReference>
<name>X1S0G6_9ZZZZ</name>
<evidence type="ECO:0000313" key="2">
    <source>
        <dbReference type="EMBL" id="GAI72671.1"/>
    </source>
</evidence>
<organism evidence="2">
    <name type="scientific">marine sediment metagenome</name>
    <dbReference type="NCBI Taxonomy" id="412755"/>
    <lineage>
        <taxon>unclassified sequences</taxon>
        <taxon>metagenomes</taxon>
        <taxon>ecological metagenomes</taxon>
    </lineage>
</organism>
<accession>X1S0G6</accession>
<gene>
    <name evidence="2" type="ORF">S12H4_04255</name>
</gene>
<dbReference type="AlphaFoldDB" id="X1S0G6"/>